<dbReference type="InterPro" id="IPR018588">
    <property type="entry name" value="Dihaem_cytochrome-c"/>
</dbReference>
<protein>
    <submittedName>
        <fullName evidence="2">Diheme cytochrome c</fullName>
    </submittedName>
</protein>
<dbReference type="Pfam" id="PF09626">
    <property type="entry name" value="DHC"/>
    <property type="match status" value="1"/>
</dbReference>
<keyword evidence="3" id="KW-1185">Reference proteome</keyword>
<evidence type="ECO:0000313" key="3">
    <source>
        <dbReference type="Proteomes" id="UP000295304"/>
    </source>
</evidence>
<gene>
    <name evidence="2" type="ORF">EDD55_105199</name>
</gene>
<organism evidence="2 3">
    <name type="scientific">Varunaivibrio sulfuroxidans</name>
    <dbReference type="NCBI Taxonomy" id="1773489"/>
    <lineage>
        <taxon>Bacteria</taxon>
        <taxon>Pseudomonadati</taxon>
        <taxon>Pseudomonadota</taxon>
        <taxon>Alphaproteobacteria</taxon>
        <taxon>Rhodospirillales</taxon>
        <taxon>Magnetovibrionaceae</taxon>
        <taxon>Varunaivibrio</taxon>
    </lineage>
</organism>
<feature type="signal peptide" evidence="1">
    <location>
        <begin position="1"/>
        <end position="23"/>
    </location>
</feature>
<keyword evidence="1" id="KW-0732">Signal</keyword>
<reference evidence="2 3" key="1">
    <citation type="submission" date="2019-03" db="EMBL/GenBank/DDBJ databases">
        <title>Genomic Encyclopedia of Type Strains, Phase IV (KMG-IV): sequencing the most valuable type-strain genomes for metagenomic binning, comparative biology and taxonomic classification.</title>
        <authorList>
            <person name="Goeker M."/>
        </authorList>
    </citation>
    <scope>NUCLEOTIDE SEQUENCE [LARGE SCALE GENOMIC DNA]</scope>
    <source>
        <strain evidence="2 3">DSM 101688</strain>
    </source>
</reference>
<accession>A0A4V2UNN0</accession>
<evidence type="ECO:0000256" key="1">
    <source>
        <dbReference type="SAM" id="SignalP"/>
    </source>
</evidence>
<sequence>MMKKLLAIAVILPALAVSSLAWADNDNDERGNKVGQASMVVSDAITKHECSACHMPYPPALLPARSWKKIMTNLSNHFGEDASLDKKTRIHIERYMMAMAPRNGGNDSLRISKQRWFVGTHRGVEARYVGPGKRVQTISNCKACHSGAEKGWYGE</sequence>
<dbReference type="EMBL" id="SLZW01000005">
    <property type="protein sequence ID" value="TCS62651.1"/>
    <property type="molecule type" value="Genomic_DNA"/>
</dbReference>
<dbReference type="AlphaFoldDB" id="A0A4V2UNN0"/>
<evidence type="ECO:0000313" key="2">
    <source>
        <dbReference type="EMBL" id="TCS62651.1"/>
    </source>
</evidence>
<feature type="chain" id="PRO_5020262625" evidence="1">
    <location>
        <begin position="24"/>
        <end position="155"/>
    </location>
</feature>
<proteinExistence type="predicted"/>
<dbReference type="OrthoDB" id="5296814at2"/>
<dbReference type="Proteomes" id="UP000295304">
    <property type="component" value="Unassembled WGS sequence"/>
</dbReference>
<comment type="caution">
    <text evidence="2">The sequence shown here is derived from an EMBL/GenBank/DDBJ whole genome shotgun (WGS) entry which is preliminary data.</text>
</comment>
<name>A0A4V2UNN0_9PROT</name>
<dbReference type="RefSeq" id="WP_132939093.1">
    <property type="nucleotide sequence ID" value="NZ_CP119676.1"/>
</dbReference>